<reference evidence="1" key="1">
    <citation type="submission" date="2020-08" db="EMBL/GenBank/DDBJ databases">
        <title>Multicomponent nature underlies the extraordinary mechanical properties of spider dragline silk.</title>
        <authorList>
            <person name="Kono N."/>
            <person name="Nakamura H."/>
            <person name="Mori M."/>
            <person name="Yoshida Y."/>
            <person name="Ohtoshi R."/>
            <person name="Malay A.D."/>
            <person name="Moran D.A.P."/>
            <person name="Tomita M."/>
            <person name="Numata K."/>
            <person name="Arakawa K."/>
        </authorList>
    </citation>
    <scope>NUCLEOTIDE SEQUENCE</scope>
</reference>
<accession>A0A8X6PQ20</accession>
<dbReference type="Proteomes" id="UP000887013">
    <property type="component" value="Unassembled WGS sequence"/>
</dbReference>
<name>A0A8X6PQ20_NEPPI</name>
<sequence>MDEIPLACDSLANINVDKIGTKAASVLTTGHERASFARFEEDEIVFPDQMTEKKEVNLTIWLAWTI</sequence>
<comment type="caution">
    <text evidence="1">The sequence shown here is derived from an EMBL/GenBank/DDBJ whole genome shotgun (WGS) entry which is preliminary data.</text>
</comment>
<proteinExistence type="predicted"/>
<dbReference type="AlphaFoldDB" id="A0A8X6PQ20"/>
<dbReference type="OrthoDB" id="10693914at2759"/>
<dbReference type="EMBL" id="BMAW01119056">
    <property type="protein sequence ID" value="GFT82814.1"/>
    <property type="molecule type" value="Genomic_DNA"/>
</dbReference>
<organism evidence="1 2">
    <name type="scientific">Nephila pilipes</name>
    <name type="common">Giant wood spider</name>
    <name type="synonym">Nephila maculata</name>
    <dbReference type="NCBI Taxonomy" id="299642"/>
    <lineage>
        <taxon>Eukaryota</taxon>
        <taxon>Metazoa</taxon>
        <taxon>Ecdysozoa</taxon>
        <taxon>Arthropoda</taxon>
        <taxon>Chelicerata</taxon>
        <taxon>Arachnida</taxon>
        <taxon>Araneae</taxon>
        <taxon>Araneomorphae</taxon>
        <taxon>Entelegynae</taxon>
        <taxon>Araneoidea</taxon>
        <taxon>Nephilidae</taxon>
        <taxon>Nephila</taxon>
    </lineage>
</organism>
<evidence type="ECO:0000313" key="1">
    <source>
        <dbReference type="EMBL" id="GFT82814.1"/>
    </source>
</evidence>
<protein>
    <submittedName>
        <fullName evidence="1">Uncharacterized protein</fullName>
    </submittedName>
</protein>
<gene>
    <name evidence="1" type="ORF">NPIL_459131</name>
</gene>
<keyword evidence="2" id="KW-1185">Reference proteome</keyword>
<evidence type="ECO:0000313" key="2">
    <source>
        <dbReference type="Proteomes" id="UP000887013"/>
    </source>
</evidence>